<name>A0A0A6P4J6_9GAMM</name>
<comment type="caution">
    <text evidence="1">The sequence shown here is derived from an EMBL/GenBank/DDBJ whole genome shotgun (WGS) entry which is preliminary data.</text>
</comment>
<dbReference type="AlphaFoldDB" id="A0A0A6P4J6"/>
<accession>A0A0A6P4J6</accession>
<dbReference type="Proteomes" id="UP000030428">
    <property type="component" value="Unassembled WGS sequence"/>
</dbReference>
<dbReference type="EMBL" id="JSZA02000181">
    <property type="protein sequence ID" value="KHD05688.1"/>
    <property type="molecule type" value="Genomic_DNA"/>
</dbReference>
<sequence>MIKKKWPLDYLDFGQQLIDTGWKVVENMQLPSSVLDATIMLAFLHEDNIMVYVYGDGCLLFKDQAGNLGTIEIAFTHNAPYFLTYWHDEERRHEYAKEDAKPLLISASAF</sequence>
<keyword evidence="2" id="KW-1185">Reference proteome</keyword>
<proteinExistence type="predicted"/>
<organism evidence="1 2">
    <name type="scientific">Candidatus Thiomargarita nelsonii</name>
    <dbReference type="NCBI Taxonomy" id="1003181"/>
    <lineage>
        <taxon>Bacteria</taxon>
        <taxon>Pseudomonadati</taxon>
        <taxon>Pseudomonadota</taxon>
        <taxon>Gammaproteobacteria</taxon>
        <taxon>Thiotrichales</taxon>
        <taxon>Thiotrichaceae</taxon>
        <taxon>Thiomargarita</taxon>
    </lineage>
</organism>
<protein>
    <submittedName>
        <fullName evidence="1">Uncharacterized protein</fullName>
    </submittedName>
</protein>
<evidence type="ECO:0000313" key="2">
    <source>
        <dbReference type="Proteomes" id="UP000030428"/>
    </source>
</evidence>
<reference evidence="1 2" key="1">
    <citation type="journal article" date="2016" name="Front. Microbiol.">
        <title>Single-Cell (Meta-)Genomics of a Dimorphic Candidatus Thiomargarita nelsonii Reveals Genomic Plasticity.</title>
        <authorList>
            <person name="Flood B.E."/>
            <person name="Fliss P."/>
            <person name="Jones D.S."/>
            <person name="Dick G.J."/>
            <person name="Jain S."/>
            <person name="Kaster A.K."/>
            <person name="Winkel M."/>
            <person name="Mussmann M."/>
            <person name="Bailey J."/>
        </authorList>
    </citation>
    <scope>NUCLEOTIDE SEQUENCE [LARGE SCALE GENOMIC DNA]</scope>
    <source>
        <strain evidence="1">Hydrate Ridge</strain>
    </source>
</reference>
<gene>
    <name evidence="1" type="ORF">PN36_28230</name>
</gene>
<evidence type="ECO:0000313" key="1">
    <source>
        <dbReference type="EMBL" id="KHD05688.1"/>
    </source>
</evidence>